<proteinExistence type="predicted"/>
<evidence type="ECO:0000259" key="1">
    <source>
        <dbReference type="Pfam" id="PF00561"/>
    </source>
</evidence>
<keyword evidence="2" id="KW-0378">Hydrolase</keyword>
<sequence>MLHHRLDGPADGVPLILGPSLGTSLAVWEPQLPALARHHRVLRYDLPGHGGSPTDVLADPAPGRTTVAELAAHVLALADHHGWGGFRYAGISLGGALGTQLAVHRPGRVDSLALVCSSARFGEPDGWRERAALVRAAGTRALFGATPGRWFADPATAATGIGSRLLADLAAADSAGYAACCDALGAFDLRAKLHRVAAPTLVVAGSRDPATPPAHARELAEGIPGASLVEIEGAAHLAGVERSDAVTAALLDHWGPADGRTDEGAVRI</sequence>
<dbReference type="InterPro" id="IPR000073">
    <property type="entry name" value="AB_hydrolase_1"/>
</dbReference>
<dbReference type="InterPro" id="IPR050471">
    <property type="entry name" value="AB_hydrolase"/>
</dbReference>
<feature type="domain" description="AB hydrolase-1" evidence="1">
    <location>
        <begin position="14"/>
        <end position="241"/>
    </location>
</feature>
<dbReference type="EMBL" id="JAFFZM010000001">
    <property type="protein sequence ID" value="MBO8197038.1"/>
    <property type="molecule type" value="Genomic_DNA"/>
</dbReference>
<evidence type="ECO:0000313" key="3">
    <source>
        <dbReference type="Proteomes" id="UP000721954"/>
    </source>
</evidence>
<evidence type="ECO:0000313" key="2">
    <source>
        <dbReference type="EMBL" id="MBO8197038.1"/>
    </source>
</evidence>
<dbReference type="Gene3D" id="3.40.50.1820">
    <property type="entry name" value="alpha/beta hydrolase"/>
    <property type="match status" value="1"/>
</dbReference>
<name>A0ABS3XNQ4_9ACTN</name>
<dbReference type="Proteomes" id="UP000721954">
    <property type="component" value="Unassembled WGS sequence"/>
</dbReference>
<organism evidence="2 3">
    <name type="scientific">Streptomyces smyrnaeus</name>
    <dbReference type="NCBI Taxonomy" id="1387713"/>
    <lineage>
        <taxon>Bacteria</taxon>
        <taxon>Bacillati</taxon>
        <taxon>Actinomycetota</taxon>
        <taxon>Actinomycetes</taxon>
        <taxon>Kitasatosporales</taxon>
        <taxon>Streptomycetaceae</taxon>
        <taxon>Streptomyces</taxon>
    </lineage>
</organism>
<reference evidence="2 3" key="1">
    <citation type="submission" date="2021-02" db="EMBL/GenBank/DDBJ databases">
        <title>Streptomyces spirodelae sp. nov., isolated from duckweed.</title>
        <authorList>
            <person name="Saimee Y."/>
            <person name="Duangmal K."/>
        </authorList>
    </citation>
    <scope>NUCLEOTIDE SEQUENCE [LARGE SCALE GENOMIC DNA]</scope>
    <source>
        <strain evidence="2 3">DSM 42105</strain>
    </source>
</reference>
<comment type="caution">
    <text evidence="2">The sequence shown here is derived from an EMBL/GenBank/DDBJ whole genome shotgun (WGS) entry which is preliminary data.</text>
</comment>
<gene>
    <name evidence="2" type="ORF">JW613_01730</name>
</gene>
<dbReference type="PRINTS" id="PR00111">
    <property type="entry name" value="ABHYDROLASE"/>
</dbReference>
<dbReference type="PANTHER" id="PTHR43433:SF5">
    <property type="entry name" value="AB HYDROLASE-1 DOMAIN-CONTAINING PROTEIN"/>
    <property type="match status" value="1"/>
</dbReference>
<dbReference type="InterPro" id="IPR029058">
    <property type="entry name" value="AB_hydrolase_fold"/>
</dbReference>
<keyword evidence="3" id="KW-1185">Reference proteome</keyword>
<dbReference type="Pfam" id="PF00561">
    <property type="entry name" value="Abhydrolase_1"/>
    <property type="match status" value="1"/>
</dbReference>
<protein>
    <submittedName>
        <fullName evidence="2">Alpha/beta fold hydrolase</fullName>
    </submittedName>
</protein>
<dbReference type="GO" id="GO:0016787">
    <property type="term" value="F:hydrolase activity"/>
    <property type="evidence" value="ECO:0007669"/>
    <property type="project" value="UniProtKB-KW"/>
</dbReference>
<dbReference type="SUPFAM" id="SSF53474">
    <property type="entry name" value="alpha/beta-Hydrolases"/>
    <property type="match status" value="1"/>
</dbReference>
<accession>A0ABS3XNQ4</accession>
<dbReference type="PANTHER" id="PTHR43433">
    <property type="entry name" value="HYDROLASE, ALPHA/BETA FOLD FAMILY PROTEIN"/>
    <property type="match status" value="1"/>
</dbReference>